<organism evidence="1 2">
    <name type="scientific">Giant seaperch iridovirus</name>
    <name type="common">GSIV</name>
    <dbReference type="NCBI Taxonomy" id="176655"/>
    <lineage>
        <taxon>Viruses</taxon>
        <taxon>Varidnaviria</taxon>
        <taxon>Bamfordvirae</taxon>
        <taxon>Nucleocytoviricota</taxon>
        <taxon>Megaviricetes</taxon>
        <taxon>Pimascovirales</taxon>
        <taxon>Pimascovirales incertae sedis</taxon>
        <taxon>Iridoviridae</taxon>
        <taxon>Alphairidovirinae</taxon>
        <taxon>Megalocytivirus</taxon>
        <taxon>Megalocytivirus pagrus1</taxon>
        <taxon>Infectious spleen and kidney necrosis virus</taxon>
    </lineage>
</organism>
<proteinExistence type="predicted"/>
<evidence type="ECO:0000313" key="1">
    <source>
        <dbReference type="EMBL" id="AMM72733.1"/>
    </source>
</evidence>
<evidence type="ECO:0000313" key="2">
    <source>
        <dbReference type="Proteomes" id="UP000160611"/>
    </source>
</evidence>
<reference evidence="1 2" key="1">
    <citation type="journal article" date="2016" name="Apoptosis">
        <title>GSIV serine/threonine kinase can induce apoptotic cell death via p53 and pro-apoptotic gene Bax upregulation in fish cells.</title>
        <authorList>
            <person name="Reshi L."/>
            <person name="Wu H.C."/>
            <person name="Wu J.L."/>
            <person name="Wang H.V."/>
            <person name="Hong J.R."/>
        </authorList>
    </citation>
    <scope>NUCLEOTIDE SEQUENCE [LARGE SCALE GENOMIC DNA]</scope>
    <source>
        <strain evidence="1">GSIV-K1</strain>
    </source>
</reference>
<name>A0A140GB94_GSIV</name>
<dbReference type="Proteomes" id="UP000160611">
    <property type="component" value="Segment"/>
</dbReference>
<accession>A0A140GB94</accession>
<dbReference type="EMBL" id="KT804738">
    <property type="protein sequence ID" value="AMM72733.1"/>
    <property type="molecule type" value="Genomic_DNA"/>
</dbReference>
<reference evidence="1 2" key="2">
    <citation type="journal article" date="2016" name="Genome Announc.">
        <title>Complete Genome Sequence of a Giant Sea Perch Iridovirus in Kaohsiung, Taiwan.</title>
        <authorList>
            <person name="Wen C.M."/>
            <person name="Hong J.R."/>
        </authorList>
    </citation>
    <scope>NUCLEOTIDE SEQUENCE [LARGE SCALE GENOMIC DNA]</scope>
    <source>
        <strain evidence="1">GSIV-K1</strain>
    </source>
</reference>
<sequence>MMALQLYAQTVIEVFRSDAIGLCPIGGVPLTPNILIYTWPSSTTSKVRHTLGHYVPNIVDSVSHNTELVHVFVYIASFVHDANALNRLRTCSALVTICYDEYMSMSYSNPYLCAAHLRRDILSKPCLFRQRVWSECVRTDHSRLILPRGNAIIYVDIDVAINGVPHKWPCQEGVYFFMAASSRVLQAMPSECDMLTLDNIQQVLTMSHARRIAIGTPRIIMVGYSYGRVYARIRGSTHIRRQKVLNQMLLILLQRVYFA</sequence>
<protein>
    <submittedName>
        <fullName evidence="1">ORF112R</fullName>
    </submittedName>
</protein>